<sequence>MVDDRRFEGDLGQQEGVGLPAKEIEHHEPWRYKLAVGVRQPGVLIERPDETGVESCGLCLVGIAPFVGAVEGGSATGLEVSQRLPQHLHSGGSILGF</sequence>
<comment type="caution">
    <text evidence="2">The sequence shown here is derived from an EMBL/GenBank/DDBJ whole genome shotgun (WGS) entry which is preliminary data.</text>
</comment>
<proteinExistence type="predicted"/>
<organism evidence="2">
    <name type="scientific">bioreactor metagenome</name>
    <dbReference type="NCBI Taxonomy" id="1076179"/>
    <lineage>
        <taxon>unclassified sequences</taxon>
        <taxon>metagenomes</taxon>
        <taxon>ecological metagenomes</taxon>
    </lineage>
</organism>
<feature type="region of interest" description="Disordered" evidence="1">
    <location>
        <begin position="1"/>
        <end position="22"/>
    </location>
</feature>
<protein>
    <submittedName>
        <fullName evidence="2">Uncharacterized protein</fullName>
    </submittedName>
</protein>
<evidence type="ECO:0000313" key="2">
    <source>
        <dbReference type="EMBL" id="MPM75146.1"/>
    </source>
</evidence>
<dbReference type="AlphaFoldDB" id="A0A645CDT9"/>
<dbReference type="EMBL" id="VSSQ01026431">
    <property type="protein sequence ID" value="MPM75146.1"/>
    <property type="molecule type" value="Genomic_DNA"/>
</dbReference>
<accession>A0A645CDT9</accession>
<evidence type="ECO:0000256" key="1">
    <source>
        <dbReference type="SAM" id="MobiDB-lite"/>
    </source>
</evidence>
<reference evidence="2" key="1">
    <citation type="submission" date="2019-08" db="EMBL/GenBank/DDBJ databases">
        <authorList>
            <person name="Kucharzyk K."/>
            <person name="Murdoch R.W."/>
            <person name="Higgins S."/>
            <person name="Loffler F."/>
        </authorList>
    </citation>
    <scope>NUCLEOTIDE SEQUENCE</scope>
</reference>
<name>A0A645CDT9_9ZZZZ</name>
<gene>
    <name evidence="2" type="ORF">SDC9_122137</name>
</gene>